<dbReference type="AlphaFoldDB" id="A0A1G4AVU4"/>
<dbReference type="RefSeq" id="XP_022470465.1">
    <property type="nucleotide sequence ID" value="XM_022622992.1"/>
</dbReference>
<evidence type="ECO:0000313" key="2">
    <source>
        <dbReference type="Proteomes" id="UP000176998"/>
    </source>
</evidence>
<name>A0A1G4AVU4_9PEZI</name>
<proteinExistence type="predicted"/>
<gene>
    <name evidence="1" type="ORF">CORC01_11367</name>
</gene>
<sequence>MYILYLSTQPAICHLLPAPIFETTSTPPCPLPPEPSLLRIPNQIWHSARCILCTDRHWLAVREKTQRGIAGSTMKPFWFSP</sequence>
<dbReference type="Proteomes" id="UP000176998">
    <property type="component" value="Unassembled WGS sequence"/>
</dbReference>
<protein>
    <submittedName>
        <fullName evidence="1">Uncharacterized protein</fullName>
    </submittedName>
</protein>
<reference evidence="1 2" key="1">
    <citation type="submission" date="2016-09" db="EMBL/GenBank/DDBJ databases">
        <authorList>
            <person name="Capua I."/>
            <person name="De Benedictis P."/>
            <person name="Joannis T."/>
            <person name="Lombin L.H."/>
            <person name="Cattoli G."/>
        </authorList>
    </citation>
    <scope>NUCLEOTIDE SEQUENCE [LARGE SCALE GENOMIC DNA]</scope>
    <source>
        <strain evidence="1 2">IMI 309357</strain>
    </source>
</reference>
<comment type="caution">
    <text evidence="1">The sequence shown here is derived from an EMBL/GenBank/DDBJ whole genome shotgun (WGS) entry which is preliminary data.</text>
</comment>
<evidence type="ECO:0000313" key="1">
    <source>
        <dbReference type="EMBL" id="OHE93299.1"/>
    </source>
</evidence>
<dbReference type="GeneID" id="34564502"/>
<keyword evidence="2" id="KW-1185">Reference proteome</keyword>
<dbReference type="EMBL" id="MJBS01000123">
    <property type="protein sequence ID" value="OHE93299.1"/>
    <property type="molecule type" value="Genomic_DNA"/>
</dbReference>
<organism evidence="1 2">
    <name type="scientific">Colletotrichum orchidophilum</name>
    <dbReference type="NCBI Taxonomy" id="1209926"/>
    <lineage>
        <taxon>Eukaryota</taxon>
        <taxon>Fungi</taxon>
        <taxon>Dikarya</taxon>
        <taxon>Ascomycota</taxon>
        <taxon>Pezizomycotina</taxon>
        <taxon>Sordariomycetes</taxon>
        <taxon>Hypocreomycetidae</taxon>
        <taxon>Glomerellales</taxon>
        <taxon>Glomerellaceae</taxon>
        <taxon>Colletotrichum</taxon>
    </lineage>
</organism>
<accession>A0A1G4AVU4</accession>